<protein>
    <recommendedName>
        <fullName evidence="4">UrcA family protein</fullName>
    </recommendedName>
</protein>
<dbReference type="EMBL" id="JAUSVV010000004">
    <property type="protein sequence ID" value="MDQ0442722.1"/>
    <property type="molecule type" value="Genomic_DNA"/>
</dbReference>
<comment type="caution">
    <text evidence="2">The sequence shown here is derived from an EMBL/GenBank/DDBJ whole genome shotgun (WGS) entry which is preliminary data.</text>
</comment>
<sequence length="127" mass="13091">MVRRQTIVAVILALAGATGASAVEKAAAPPPPANGLSPLDAYAEAAATTILAEQNCPGTHLRAGRLTTLRLAAKVVPAQEAMLEAKLRSRAADLRQRLAADGQAVWCDAAIDAFGPQGTVARDVLVR</sequence>
<keyword evidence="1" id="KW-0732">Signal</keyword>
<name>A0ABU0HLC6_9HYPH</name>
<evidence type="ECO:0000313" key="3">
    <source>
        <dbReference type="Proteomes" id="UP001236369"/>
    </source>
</evidence>
<accession>A0ABU0HLC6</accession>
<feature type="signal peptide" evidence="1">
    <location>
        <begin position="1"/>
        <end position="22"/>
    </location>
</feature>
<organism evidence="2 3">
    <name type="scientific">Methylobacterium persicinum</name>
    <dbReference type="NCBI Taxonomy" id="374426"/>
    <lineage>
        <taxon>Bacteria</taxon>
        <taxon>Pseudomonadati</taxon>
        <taxon>Pseudomonadota</taxon>
        <taxon>Alphaproteobacteria</taxon>
        <taxon>Hyphomicrobiales</taxon>
        <taxon>Methylobacteriaceae</taxon>
        <taxon>Methylobacterium</taxon>
    </lineage>
</organism>
<evidence type="ECO:0000256" key="1">
    <source>
        <dbReference type="SAM" id="SignalP"/>
    </source>
</evidence>
<feature type="chain" id="PRO_5045959966" description="UrcA family protein" evidence="1">
    <location>
        <begin position="23"/>
        <end position="127"/>
    </location>
</feature>
<proteinExistence type="predicted"/>
<dbReference type="Proteomes" id="UP001236369">
    <property type="component" value="Unassembled WGS sequence"/>
</dbReference>
<evidence type="ECO:0000313" key="2">
    <source>
        <dbReference type="EMBL" id="MDQ0442722.1"/>
    </source>
</evidence>
<dbReference type="RefSeq" id="WP_238247931.1">
    <property type="nucleotide sequence ID" value="NZ_BPQX01000014.1"/>
</dbReference>
<keyword evidence="3" id="KW-1185">Reference proteome</keyword>
<reference evidence="2 3" key="1">
    <citation type="submission" date="2023-07" db="EMBL/GenBank/DDBJ databases">
        <title>Genomic Encyclopedia of Type Strains, Phase IV (KMG-IV): sequencing the most valuable type-strain genomes for metagenomic binning, comparative biology and taxonomic classification.</title>
        <authorList>
            <person name="Goeker M."/>
        </authorList>
    </citation>
    <scope>NUCLEOTIDE SEQUENCE [LARGE SCALE GENOMIC DNA]</scope>
    <source>
        <strain evidence="2 3">DSM 19562</strain>
    </source>
</reference>
<gene>
    <name evidence="2" type="ORF">QO016_002219</name>
</gene>
<evidence type="ECO:0008006" key="4">
    <source>
        <dbReference type="Google" id="ProtNLM"/>
    </source>
</evidence>